<evidence type="ECO:0000313" key="1">
    <source>
        <dbReference type="EMBL" id="MDQ0163702.1"/>
    </source>
</evidence>
<dbReference type="Proteomes" id="UP001225646">
    <property type="component" value="Unassembled WGS sequence"/>
</dbReference>
<protein>
    <submittedName>
        <fullName evidence="1">Uncharacterized protein</fullName>
    </submittedName>
</protein>
<accession>A0ABT9VRU2</accession>
<evidence type="ECO:0000313" key="2">
    <source>
        <dbReference type="Proteomes" id="UP001225646"/>
    </source>
</evidence>
<comment type="caution">
    <text evidence="1">The sequence shown here is derived from an EMBL/GenBank/DDBJ whole genome shotgun (WGS) entry which is preliminary data.</text>
</comment>
<proteinExistence type="predicted"/>
<name>A0ABT9VRU2_9BACI</name>
<dbReference type="EMBL" id="JAUSTR010000021">
    <property type="protein sequence ID" value="MDQ0163702.1"/>
    <property type="molecule type" value="Genomic_DNA"/>
</dbReference>
<gene>
    <name evidence="1" type="ORF">J2S06_002812</name>
</gene>
<organism evidence="1 2">
    <name type="scientific">Aeribacillus alveayuensis</name>
    <dbReference type="NCBI Taxonomy" id="279215"/>
    <lineage>
        <taxon>Bacteria</taxon>
        <taxon>Bacillati</taxon>
        <taxon>Bacillota</taxon>
        <taxon>Bacilli</taxon>
        <taxon>Bacillales</taxon>
        <taxon>Bacillaceae</taxon>
        <taxon>Aeribacillus</taxon>
    </lineage>
</organism>
<reference evidence="1 2" key="1">
    <citation type="submission" date="2023-07" db="EMBL/GenBank/DDBJ databases">
        <title>Genomic Encyclopedia of Type Strains, Phase IV (KMG-IV): sequencing the most valuable type-strain genomes for metagenomic binning, comparative biology and taxonomic classification.</title>
        <authorList>
            <person name="Goeker M."/>
        </authorList>
    </citation>
    <scope>NUCLEOTIDE SEQUENCE [LARGE SCALE GENOMIC DNA]</scope>
    <source>
        <strain evidence="1 2">DSM 19092</strain>
    </source>
</reference>
<keyword evidence="2" id="KW-1185">Reference proteome</keyword>
<sequence>MLKLLYGCEVDIFYVVEEGKDVPERSVVWEF</sequence>